<dbReference type="STRING" id="299467.A0A443RTM4"/>
<name>A0A443RTM4_9ACAR</name>
<comment type="caution">
    <text evidence="1">The sequence shown here is derived from an EMBL/GenBank/DDBJ whole genome shotgun (WGS) entry which is preliminary data.</text>
</comment>
<dbReference type="AlphaFoldDB" id="A0A443RTM4"/>
<accession>A0A443RTM4</accession>
<dbReference type="VEuPathDB" id="VectorBase:LDEU013319"/>
<organism evidence="1 2">
    <name type="scientific">Leptotrombidium deliense</name>
    <dbReference type="NCBI Taxonomy" id="299467"/>
    <lineage>
        <taxon>Eukaryota</taxon>
        <taxon>Metazoa</taxon>
        <taxon>Ecdysozoa</taxon>
        <taxon>Arthropoda</taxon>
        <taxon>Chelicerata</taxon>
        <taxon>Arachnida</taxon>
        <taxon>Acari</taxon>
        <taxon>Acariformes</taxon>
        <taxon>Trombidiformes</taxon>
        <taxon>Prostigmata</taxon>
        <taxon>Anystina</taxon>
        <taxon>Parasitengona</taxon>
        <taxon>Trombiculoidea</taxon>
        <taxon>Trombiculidae</taxon>
        <taxon>Leptotrombidium</taxon>
    </lineage>
</organism>
<keyword evidence="2" id="KW-1185">Reference proteome</keyword>
<dbReference type="Proteomes" id="UP000288716">
    <property type="component" value="Unassembled WGS sequence"/>
</dbReference>
<feature type="non-terminal residue" evidence="1">
    <location>
        <position position="101"/>
    </location>
</feature>
<evidence type="ECO:0000313" key="1">
    <source>
        <dbReference type="EMBL" id="RWS18721.1"/>
    </source>
</evidence>
<dbReference type="OrthoDB" id="6433996at2759"/>
<reference evidence="1 2" key="1">
    <citation type="journal article" date="2018" name="Gigascience">
        <title>Genomes of trombidid mites reveal novel predicted allergens and laterally-transferred genes associated with secondary metabolism.</title>
        <authorList>
            <person name="Dong X."/>
            <person name="Chaisiri K."/>
            <person name="Xia D."/>
            <person name="Armstrong S.D."/>
            <person name="Fang Y."/>
            <person name="Donnelly M.J."/>
            <person name="Kadowaki T."/>
            <person name="McGarry J.W."/>
            <person name="Darby A.C."/>
            <person name="Makepeace B.L."/>
        </authorList>
    </citation>
    <scope>NUCLEOTIDE SEQUENCE [LARGE SCALE GENOMIC DNA]</scope>
    <source>
        <strain evidence="1">UoL-UT</strain>
    </source>
</reference>
<sequence>MEKIKISKQQELKFRKSELCWMCNKPFEYKYGDKNDDRVRDHDHWTGEYRGPAHNSYDSHLFIKNLGFDVSEIKLIAQNEEKYTSFSKYVHVDTYKKNDEN</sequence>
<protein>
    <submittedName>
        <fullName evidence="1">Uncharacterized protein</fullName>
    </submittedName>
</protein>
<dbReference type="SUPFAM" id="SSF54060">
    <property type="entry name" value="His-Me finger endonucleases"/>
    <property type="match status" value="1"/>
</dbReference>
<evidence type="ECO:0000313" key="2">
    <source>
        <dbReference type="Proteomes" id="UP000288716"/>
    </source>
</evidence>
<dbReference type="InterPro" id="IPR044925">
    <property type="entry name" value="His-Me_finger_sf"/>
</dbReference>
<dbReference type="EMBL" id="NCKV01035342">
    <property type="protein sequence ID" value="RWS18721.1"/>
    <property type="molecule type" value="Genomic_DNA"/>
</dbReference>
<gene>
    <name evidence="1" type="ORF">B4U80_14566</name>
</gene>
<proteinExistence type="predicted"/>